<name>A0A8T0TQ65_PANVG</name>
<organism evidence="1 2">
    <name type="scientific">Panicum virgatum</name>
    <name type="common">Blackwell switchgrass</name>
    <dbReference type="NCBI Taxonomy" id="38727"/>
    <lineage>
        <taxon>Eukaryota</taxon>
        <taxon>Viridiplantae</taxon>
        <taxon>Streptophyta</taxon>
        <taxon>Embryophyta</taxon>
        <taxon>Tracheophyta</taxon>
        <taxon>Spermatophyta</taxon>
        <taxon>Magnoliopsida</taxon>
        <taxon>Liliopsida</taxon>
        <taxon>Poales</taxon>
        <taxon>Poaceae</taxon>
        <taxon>PACMAD clade</taxon>
        <taxon>Panicoideae</taxon>
        <taxon>Panicodae</taxon>
        <taxon>Paniceae</taxon>
        <taxon>Panicinae</taxon>
        <taxon>Panicum</taxon>
        <taxon>Panicum sect. Hiantes</taxon>
    </lineage>
</organism>
<dbReference type="EMBL" id="CM029043">
    <property type="protein sequence ID" value="KAG2614192.1"/>
    <property type="molecule type" value="Genomic_DNA"/>
</dbReference>
<evidence type="ECO:0000313" key="1">
    <source>
        <dbReference type="EMBL" id="KAG2614192.1"/>
    </source>
</evidence>
<reference evidence="1" key="1">
    <citation type="submission" date="2020-05" db="EMBL/GenBank/DDBJ databases">
        <title>WGS assembly of Panicum virgatum.</title>
        <authorList>
            <person name="Lovell J.T."/>
            <person name="Jenkins J."/>
            <person name="Shu S."/>
            <person name="Juenger T.E."/>
            <person name="Schmutz J."/>
        </authorList>
    </citation>
    <scope>NUCLEOTIDE SEQUENCE</scope>
    <source>
        <strain evidence="1">AP13</strain>
    </source>
</reference>
<dbReference type="AlphaFoldDB" id="A0A8T0TQ65"/>
<evidence type="ECO:0000313" key="2">
    <source>
        <dbReference type="Proteomes" id="UP000823388"/>
    </source>
</evidence>
<sequence>MPASCSTMAVRRLHAAADSRPASSSTPYRCSVLPSAVTRNALRSSTAERVQVTSTTMAAGWCWWRTWCASRAPRSHGCIAHSTIRPHSTLDLPPSLACLRFCSSRAS</sequence>
<accession>A0A8T0TQ65</accession>
<protein>
    <submittedName>
        <fullName evidence="1">Uncharacterized protein</fullName>
    </submittedName>
</protein>
<keyword evidence="2" id="KW-1185">Reference proteome</keyword>
<comment type="caution">
    <text evidence="1">The sequence shown here is derived from an EMBL/GenBank/DDBJ whole genome shotgun (WGS) entry which is preliminary data.</text>
</comment>
<dbReference type="Proteomes" id="UP000823388">
    <property type="component" value="Chromosome 4K"/>
</dbReference>
<proteinExistence type="predicted"/>
<gene>
    <name evidence="1" type="ORF">PVAP13_4KG374402</name>
</gene>